<evidence type="ECO:0000256" key="1">
    <source>
        <dbReference type="SAM" id="MobiDB-lite"/>
    </source>
</evidence>
<proteinExistence type="predicted"/>
<protein>
    <submittedName>
        <fullName evidence="2">Uncharacterized protein</fullName>
    </submittedName>
</protein>
<sequence length="357" mass="40699">MPSSSSTPAQPPHHHHITTYAIPSSSPPSLPRTTTISQPPPKGAFGLSEALKERQLHKKTLHEKDSNYDLSVIKVQFHQFIHSKVLEPSNYNSYDLETRRDFKDYTQMEPQTFKEEIIKNMDSIEQCIVKRAHHERELQNRLKRLNERKLQIQQCKIQKVKASYASSGETDCSRIVSDKGNDQGLENQSNTSEDENTRSRNMLVEKVDSNVISDSPDMCDNEIQTDQNVVECDDEQLVDQAWEKHSHASFCAPTALDMEVLIQTCLMPLAIKTQNDSFTFVHELKETAFATNQKSTGVTPHSWPQVRKLSFAMPYNVNAPDPSRNSLKHVSFQSPRESVGSNDMVHNYYLEEAKKKA</sequence>
<organism evidence="2">
    <name type="scientific">Tanacetum cinerariifolium</name>
    <name type="common">Dalmatian daisy</name>
    <name type="synonym">Chrysanthemum cinerariifolium</name>
    <dbReference type="NCBI Taxonomy" id="118510"/>
    <lineage>
        <taxon>Eukaryota</taxon>
        <taxon>Viridiplantae</taxon>
        <taxon>Streptophyta</taxon>
        <taxon>Embryophyta</taxon>
        <taxon>Tracheophyta</taxon>
        <taxon>Spermatophyta</taxon>
        <taxon>Magnoliopsida</taxon>
        <taxon>eudicotyledons</taxon>
        <taxon>Gunneridae</taxon>
        <taxon>Pentapetalae</taxon>
        <taxon>asterids</taxon>
        <taxon>campanulids</taxon>
        <taxon>Asterales</taxon>
        <taxon>Asteraceae</taxon>
        <taxon>Asteroideae</taxon>
        <taxon>Anthemideae</taxon>
        <taxon>Anthemidinae</taxon>
        <taxon>Tanacetum</taxon>
    </lineage>
</organism>
<evidence type="ECO:0000313" key="2">
    <source>
        <dbReference type="EMBL" id="GEU65532.1"/>
    </source>
</evidence>
<feature type="region of interest" description="Disordered" evidence="1">
    <location>
        <begin position="1"/>
        <end position="44"/>
    </location>
</feature>
<dbReference type="EMBL" id="BKCJ010005218">
    <property type="protein sequence ID" value="GEU65532.1"/>
    <property type="molecule type" value="Genomic_DNA"/>
</dbReference>
<name>A0A6L2LYR2_TANCI</name>
<dbReference type="AlphaFoldDB" id="A0A6L2LYR2"/>
<gene>
    <name evidence="2" type="ORF">Tci_037510</name>
</gene>
<feature type="region of interest" description="Disordered" evidence="1">
    <location>
        <begin position="171"/>
        <end position="200"/>
    </location>
</feature>
<accession>A0A6L2LYR2</accession>
<reference evidence="2" key="1">
    <citation type="journal article" date="2019" name="Sci. Rep.">
        <title>Draft genome of Tanacetum cinerariifolium, the natural source of mosquito coil.</title>
        <authorList>
            <person name="Yamashiro T."/>
            <person name="Shiraishi A."/>
            <person name="Satake H."/>
            <person name="Nakayama K."/>
        </authorList>
    </citation>
    <scope>NUCLEOTIDE SEQUENCE</scope>
</reference>
<comment type="caution">
    <text evidence="2">The sequence shown here is derived from an EMBL/GenBank/DDBJ whole genome shotgun (WGS) entry which is preliminary data.</text>
</comment>